<dbReference type="AlphaFoldDB" id="A0A9W9SKN7"/>
<evidence type="ECO:0000313" key="3">
    <source>
        <dbReference type="Proteomes" id="UP001147782"/>
    </source>
</evidence>
<keyword evidence="3" id="KW-1185">Reference proteome</keyword>
<dbReference type="Proteomes" id="UP001147782">
    <property type="component" value="Unassembled WGS sequence"/>
</dbReference>
<reference evidence="2" key="2">
    <citation type="journal article" date="2023" name="IMA Fungus">
        <title>Comparative genomic study of the Penicillium genus elucidates a diverse pangenome and 15 lateral gene transfer events.</title>
        <authorList>
            <person name="Petersen C."/>
            <person name="Sorensen T."/>
            <person name="Nielsen M.R."/>
            <person name="Sondergaard T.E."/>
            <person name="Sorensen J.L."/>
            <person name="Fitzpatrick D.A."/>
            <person name="Frisvad J.C."/>
            <person name="Nielsen K.L."/>
        </authorList>
    </citation>
    <scope>NUCLEOTIDE SEQUENCE</scope>
    <source>
        <strain evidence="2">IBT 29864</strain>
    </source>
</reference>
<proteinExistence type="predicted"/>
<accession>A0A9W9SKN7</accession>
<dbReference type="RefSeq" id="XP_056557897.1">
    <property type="nucleotide sequence ID" value="XM_056695685.1"/>
</dbReference>
<evidence type="ECO:0000256" key="1">
    <source>
        <dbReference type="SAM" id="MobiDB-lite"/>
    </source>
</evidence>
<reference evidence="2" key="1">
    <citation type="submission" date="2022-11" db="EMBL/GenBank/DDBJ databases">
        <authorList>
            <person name="Petersen C."/>
        </authorList>
    </citation>
    <scope>NUCLEOTIDE SEQUENCE</scope>
    <source>
        <strain evidence="2">IBT 29864</strain>
    </source>
</reference>
<evidence type="ECO:0000313" key="2">
    <source>
        <dbReference type="EMBL" id="KAJ5380326.1"/>
    </source>
</evidence>
<name>A0A9W9SKN7_9EURO</name>
<organism evidence="2 3">
    <name type="scientific">Penicillium cataractarum</name>
    <dbReference type="NCBI Taxonomy" id="2100454"/>
    <lineage>
        <taxon>Eukaryota</taxon>
        <taxon>Fungi</taxon>
        <taxon>Dikarya</taxon>
        <taxon>Ascomycota</taxon>
        <taxon>Pezizomycotina</taxon>
        <taxon>Eurotiomycetes</taxon>
        <taxon>Eurotiomycetidae</taxon>
        <taxon>Eurotiales</taxon>
        <taxon>Aspergillaceae</taxon>
        <taxon>Penicillium</taxon>
    </lineage>
</organism>
<gene>
    <name evidence="2" type="ORF">N7496_002754</name>
</gene>
<dbReference type="GeneID" id="81434862"/>
<dbReference type="OrthoDB" id="5378679at2759"/>
<protein>
    <submittedName>
        <fullName evidence="2">Uncharacterized protein</fullName>
    </submittedName>
</protein>
<dbReference type="EMBL" id="JAPZBS010000002">
    <property type="protein sequence ID" value="KAJ5380326.1"/>
    <property type="molecule type" value="Genomic_DNA"/>
</dbReference>
<sequence>MALRTIFLMGAPLPSSLDWENDELLNGAIQPFQGTDTIHEHEISTIQSEDSVKWRVLQPLHIEHPTSYYEFYHGQQNPSFLTTAQLVEADHESMNEDSIISEFYDHSFAVHETSEISISGLREEESTQESGDLLSCIDGASTRAAAEVNDLEIPRSLQISGLIRDLQHLPTAGYLQSITPQTMTVNLIVGIIAIHPPRRVVTRQRKTELDIIELIVADETRTGFGVNFWIPAQTSISCKTQDADRLGRSLAMLRPRDIILLHTVGLSSFREQVYGQSLRGGMTRVELLHRQPVDATDTAGFYKGDLRRDSSYDHADLPLQKARRVREWVLQFVGATDEAGGGPSGMSQTQRGHQRLPPDTQ</sequence>
<feature type="region of interest" description="Disordered" evidence="1">
    <location>
        <begin position="336"/>
        <end position="361"/>
    </location>
</feature>
<comment type="caution">
    <text evidence="2">The sequence shown here is derived from an EMBL/GenBank/DDBJ whole genome shotgun (WGS) entry which is preliminary data.</text>
</comment>